<dbReference type="EMBL" id="AP025739">
    <property type="protein sequence ID" value="BDI27972.1"/>
    <property type="molecule type" value="Genomic_DNA"/>
</dbReference>
<evidence type="ECO:0000313" key="1">
    <source>
        <dbReference type="EMBL" id="BDI27972.1"/>
    </source>
</evidence>
<evidence type="ECO:0000313" key="2">
    <source>
        <dbReference type="Proteomes" id="UP000287394"/>
    </source>
</evidence>
<sequence length="101" mass="10486">MNALKSFLLLTVAAAGLILTTRIGNQIMANQTDLQNKIAELEAVSNKNNADVKAAFQALETKIANAGGAGPDLQPEIDRLSAILGIENDTNAAAQNVIAQG</sequence>
<dbReference type="AlphaFoldDB" id="A0A402CR92"/>
<protein>
    <submittedName>
        <fullName evidence="1">Uncharacterized protein</fullName>
    </submittedName>
</protein>
<organism evidence="1 2">
    <name type="scientific">Capsulimonas corticalis</name>
    <dbReference type="NCBI Taxonomy" id="2219043"/>
    <lineage>
        <taxon>Bacteria</taxon>
        <taxon>Bacillati</taxon>
        <taxon>Armatimonadota</taxon>
        <taxon>Armatimonadia</taxon>
        <taxon>Capsulimonadales</taxon>
        <taxon>Capsulimonadaceae</taxon>
        <taxon>Capsulimonas</taxon>
    </lineage>
</organism>
<name>A0A402CR92_9BACT</name>
<keyword evidence="2" id="KW-1185">Reference proteome</keyword>
<accession>A0A402CR92</accession>
<dbReference type="Proteomes" id="UP000287394">
    <property type="component" value="Chromosome"/>
</dbReference>
<reference evidence="1 2" key="1">
    <citation type="journal article" date="2019" name="Int. J. Syst. Evol. Microbiol.">
        <title>Capsulimonas corticalis gen. nov., sp. nov., an aerobic capsulated bacterium, of a novel bacterial order, Capsulimonadales ord. nov., of the class Armatimonadia of the phylum Armatimonadetes.</title>
        <authorList>
            <person name="Li J."/>
            <person name="Kudo C."/>
            <person name="Tonouchi A."/>
        </authorList>
    </citation>
    <scope>NUCLEOTIDE SEQUENCE [LARGE SCALE GENOMIC DNA]</scope>
    <source>
        <strain evidence="1 2">AX-7</strain>
    </source>
</reference>
<dbReference type="RefSeq" id="WP_119319934.1">
    <property type="nucleotide sequence ID" value="NZ_AP025739.1"/>
</dbReference>
<gene>
    <name evidence="1" type="ORF">CCAX7_000230</name>
</gene>
<proteinExistence type="predicted"/>
<dbReference type="KEGG" id="ccot:CCAX7_000230"/>